<dbReference type="RefSeq" id="WP_121668190.1">
    <property type="nucleotide sequence ID" value="NZ_LT009731.1"/>
</dbReference>
<evidence type="ECO:0000256" key="2">
    <source>
        <dbReference type="ARBA" id="ARBA00009477"/>
    </source>
</evidence>
<protein>
    <submittedName>
        <fullName evidence="8">Acriflavine resistance protein a</fullName>
    </submittedName>
</protein>
<dbReference type="GO" id="GO:0005886">
    <property type="term" value="C:plasma membrane"/>
    <property type="evidence" value="ECO:0007669"/>
    <property type="project" value="TreeGrafter"/>
</dbReference>
<evidence type="ECO:0000259" key="4">
    <source>
        <dbReference type="Pfam" id="PF25876"/>
    </source>
</evidence>
<evidence type="ECO:0000259" key="5">
    <source>
        <dbReference type="Pfam" id="PF25917"/>
    </source>
</evidence>
<feature type="domain" description="Multidrug resistance protein MdtA-like alpha-helical hairpin" evidence="4">
    <location>
        <begin position="108"/>
        <end position="176"/>
    </location>
</feature>
<dbReference type="Proteomes" id="UP000191897">
    <property type="component" value="Unassembled WGS sequence"/>
</dbReference>
<dbReference type="GO" id="GO:0046677">
    <property type="term" value="P:response to antibiotic"/>
    <property type="evidence" value="ECO:0007669"/>
    <property type="project" value="TreeGrafter"/>
</dbReference>
<evidence type="ECO:0000256" key="3">
    <source>
        <dbReference type="SAM" id="SignalP"/>
    </source>
</evidence>
<dbReference type="SUPFAM" id="SSF111369">
    <property type="entry name" value="HlyD-like secretion proteins"/>
    <property type="match status" value="1"/>
</dbReference>
<dbReference type="InterPro" id="IPR058627">
    <property type="entry name" value="MdtA-like_C"/>
</dbReference>
<dbReference type="InterPro" id="IPR058626">
    <property type="entry name" value="MdtA-like_b-barrel"/>
</dbReference>
<dbReference type="AlphaFoldDB" id="A0A1S7QZ75"/>
<dbReference type="Gene3D" id="2.40.50.100">
    <property type="match status" value="1"/>
</dbReference>
<dbReference type="Gene3D" id="2.40.420.20">
    <property type="match status" value="1"/>
</dbReference>
<evidence type="ECO:0000259" key="7">
    <source>
        <dbReference type="Pfam" id="PF25967"/>
    </source>
</evidence>
<evidence type="ECO:0000256" key="1">
    <source>
        <dbReference type="ARBA" id="ARBA00004196"/>
    </source>
</evidence>
<dbReference type="EMBL" id="FBWC01000019">
    <property type="protein sequence ID" value="CUX44450.1"/>
    <property type="molecule type" value="Genomic_DNA"/>
</dbReference>
<dbReference type="PROSITE" id="PS51257">
    <property type="entry name" value="PROKAR_LIPOPROTEIN"/>
    <property type="match status" value="1"/>
</dbReference>
<feature type="signal peptide" evidence="3">
    <location>
        <begin position="1"/>
        <end position="22"/>
    </location>
</feature>
<dbReference type="PANTHER" id="PTHR30158:SF3">
    <property type="entry name" value="MULTIDRUG EFFLUX PUMP SUBUNIT ACRA-RELATED"/>
    <property type="match status" value="1"/>
</dbReference>
<feature type="domain" description="Multidrug resistance protein MdtA-like C-terminal permuted SH3" evidence="7">
    <location>
        <begin position="306"/>
        <end position="367"/>
    </location>
</feature>
<dbReference type="GO" id="GO:0030313">
    <property type="term" value="C:cell envelope"/>
    <property type="evidence" value="ECO:0007669"/>
    <property type="project" value="UniProtKB-SubCell"/>
</dbReference>
<name>A0A1S7QZ75_AGRTU</name>
<dbReference type="Gene3D" id="1.10.287.470">
    <property type="entry name" value="Helix hairpin bin"/>
    <property type="match status" value="1"/>
</dbReference>
<evidence type="ECO:0000313" key="9">
    <source>
        <dbReference type="Proteomes" id="UP000191897"/>
    </source>
</evidence>
<comment type="similarity">
    <text evidence="2">Belongs to the membrane fusion protein (MFP) (TC 8.A.1) family.</text>
</comment>
<reference evidence="8 9" key="1">
    <citation type="submission" date="2016-01" db="EMBL/GenBank/DDBJ databases">
        <authorList>
            <person name="Oliw E.H."/>
        </authorList>
    </citation>
    <scope>NUCLEOTIDE SEQUENCE [LARGE SCALE GENOMIC DNA]</scope>
    <source>
        <strain evidence="8 9">Kerr 14</strain>
    </source>
</reference>
<dbReference type="Pfam" id="PF25876">
    <property type="entry name" value="HH_MFP_RND"/>
    <property type="match status" value="1"/>
</dbReference>
<proteinExistence type="inferred from homology"/>
<dbReference type="GO" id="GO:0022857">
    <property type="term" value="F:transmembrane transporter activity"/>
    <property type="evidence" value="ECO:0007669"/>
    <property type="project" value="InterPro"/>
</dbReference>
<feature type="domain" description="Multidrug resistance protein MdtA-like barrel-sandwich hybrid" evidence="5">
    <location>
        <begin position="66"/>
        <end position="209"/>
    </location>
</feature>
<dbReference type="NCBIfam" id="TIGR01730">
    <property type="entry name" value="RND_mfp"/>
    <property type="match status" value="1"/>
</dbReference>
<sequence>MRRGSYFWKLGALCMPIFLLCACSDNGTDAGGAAETTPPARVSVMTVQPEPVTVYDELPGRVSAYRTAEIRAQVSGIIQKKLFTEGAFVEAGTPLFQIDPAPFSADVDAATAVLARSEAELLNAQVKYERARSLSSREITSAESFNNATAALAQAKANVAEAGAILARRKLELSYATLRSPISGVIGQSFMSEGGLASSSATAPLAVIQQIDQVYVDVRQSAMSLEALRDTASGAGTENPDELPVKIITIAGKPFGHDGKVLFSDISVDSATGSLGIRILVPNPEEQLLPGMYIRAMVPRAIYGAAIRVPQEAIIRDPAGRPQIVVVGADKTGARRAVELGPLADGRYIVTGGLAAGETIVVLGQDRVQGGQPLETSPFSPAAPETRT</sequence>
<dbReference type="Gene3D" id="2.40.30.170">
    <property type="match status" value="1"/>
</dbReference>
<evidence type="ECO:0000259" key="6">
    <source>
        <dbReference type="Pfam" id="PF25944"/>
    </source>
</evidence>
<accession>A0A1S7QZ75</accession>
<dbReference type="Pfam" id="PF25967">
    <property type="entry name" value="RND-MFP_C"/>
    <property type="match status" value="1"/>
</dbReference>
<feature type="domain" description="Multidrug resistance protein MdtA-like beta-barrel" evidence="6">
    <location>
        <begin position="214"/>
        <end position="298"/>
    </location>
</feature>
<dbReference type="InterPro" id="IPR006143">
    <property type="entry name" value="RND_pump_MFP"/>
</dbReference>
<dbReference type="PANTHER" id="PTHR30158">
    <property type="entry name" value="ACRA/E-RELATED COMPONENT OF DRUG EFFLUX TRANSPORTER"/>
    <property type="match status" value="1"/>
</dbReference>
<keyword evidence="3" id="KW-0732">Signal</keyword>
<dbReference type="InterPro" id="IPR058624">
    <property type="entry name" value="MdtA-like_HH"/>
</dbReference>
<dbReference type="Pfam" id="PF25944">
    <property type="entry name" value="Beta-barrel_RND"/>
    <property type="match status" value="1"/>
</dbReference>
<dbReference type="Pfam" id="PF25917">
    <property type="entry name" value="BSH_RND"/>
    <property type="match status" value="1"/>
</dbReference>
<gene>
    <name evidence="8" type="ORF">AGR4C_Lc10101</name>
</gene>
<evidence type="ECO:0000313" key="8">
    <source>
        <dbReference type="EMBL" id="CUX44450.1"/>
    </source>
</evidence>
<feature type="chain" id="PRO_5010549443" evidence="3">
    <location>
        <begin position="23"/>
        <end position="388"/>
    </location>
</feature>
<organism evidence="8 9">
    <name type="scientific">Agrobacterium tumefaciens str. Kerr 14</name>
    <dbReference type="NCBI Taxonomy" id="1183424"/>
    <lineage>
        <taxon>Bacteria</taxon>
        <taxon>Pseudomonadati</taxon>
        <taxon>Pseudomonadota</taxon>
        <taxon>Alphaproteobacteria</taxon>
        <taxon>Hyphomicrobiales</taxon>
        <taxon>Rhizobiaceae</taxon>
        <taxon>Rhizobium/Agrobacterium group</taxon>
        <taxon>Agrobacterium</taxon>
        <taxon>Agrobacterium tumefaciens complex</taxon>
    </lineage>
</organism>
<comment type="subcellular location">
    <subcellularLocation>
        <location evidence="1">Cell envelope</location>
    </subcellularLocation>
</comment>
<dbReference type="InterPro" id="IPR058625">
    <property type="entry name" value="MdtA-like_BSH"/>
</dbReference>